<proteinExistence type="predicted"/>
<dbReference type="Gene3D" id="3.30.1540.10">
    <property type="entry name" value="formyl-coa transferase, domain 3"/>
    <property type="match status" value="1"/>
</dbReference>
<dbReference type="OrthoDB" id="9058532at2"/>
<dbReference type="PANTHER" id="PTHR48207">
    <property type="entry name" value="SUCCINATE--HYDROXYMETHYLGLUTARATE COA-TRANSFERASE"/>
    <property type="match status" value="1"/>
</dbReference>
<dbReference type="Gene3D" id="3.40.50.10540">
    <property type="entry name" value="Crotonobetainyl-coa:carnitine coa-transferase, domain 1"/>
    <property type="match status" value="1"/>
</dbReference>
<name>A0A1V2JM81_PSEAZ</name>
<evidence type="ECO:0000256" key="1">
    <source>
        <dbReference type="ARBA" id="ARBA00022679"/>
    </source>
</evidence>
<dbReference type="GeneID" id="57378250"/>
<dbReference type="Proteomes" id="UP000188559">
    <property type="component" value="Unassembled WGS sequence"/>
</dbReference>
<dbReference type="InterPro" id="IPR003673">
    <property type="entry name" value="CoA-Trfase_fam_III"/>
</dbReference>
<comment type="caution">
    <text evidence="3">The sequence shown here is derived from an EMBL/GenBank/DDBJ whole genome shotgun (WGS) entry which is preliminary data.</text>
</comment>
<dbReference type="SUPFAM" id="SSF89796">
    <property type="entry name" value="CoA-transferase family III (CaiB/BaiF)"/>
    <property type="match status" value="1"/>
</dbReference>
<reference evidence="3 4" key="1">
    <citation type="submission" date="2016-10" db="EMBL/GenBank/DDBJ databases">
        <title>Pseudomonas lactis sp. nov. and Pseudomonas paralactis sp. nov., isolated from bovine raw milk.</title>
        <authorList>
            <person name="Von Neubeck M."/>
            <person name="Huptas C."/>
            <person name="Glueck C."/>
            <person name="Krewinkel M."/>
            <person name="Stoeckel M."/>
            <person name="Stressler T."/>
            <person name="Fischer L."/>
            <person name="Hinrichs J."/>
            <person name="Scherer S."/>
            <person name="Wenning M."/>
        </authorList>
    </citation>
    <scope>NUCLEOTIDE SEQUENCE [LARGE SCALE GENOMIC DNA]</scope>
    <source>
        <strain evidence="3 4">DSM 18862</strain>
    </source>
</reference>
<dbReference type="EMBL" id="MNPV01000006">
    <property type="protein sequence ID" value="ONH43019.1"/>
    <property type="molecule type" value="Genomic_DNA"/>
</dbReference>
<dbReference type="PANTHER" id="PTHR48207:SF3">
    <property type="entry name" value="SUCCINATE--HYDROXYMETHYLGLUTARATE COA-TRANSFERASE"/>
    <property type="match status" value="1"/>
</dbReference>
<dbReference type="Pfam" id="PF02515">
    <property type="entry name" value="CoA_transf_3"/>
    <property type="match status" value="1"/>
</dbReference>
<gene>
    <name evidence="3" type="ORF">BLL37_06765</name>
    <name evidence="2" type="ORF">BLL37_21280</name>
</gene>
<keyword evidence="4" id="KW-1185">Reference proteome</keyword>
<dbReference type="InterPro" id="IPR023606">
    <property type="entry name" value="CoA-Trfase_III_dom_1_sf"/>
</dbReference>
<dbReference type="AlphaFoldDB" id="A0A1V2JM81"/>
<dbReference type="InterPro" id="IPR044855">
    <property type="entry name" value="CoA-Trfase_III_dom3_sf"/>
</dbReference>
<dbReference type="EMBL" id="MNPV01000002">
    <property type="protein sequence ID" value="ONH46562.1"/>
    <property type="molecule type" value="Genomic_DNA"/>
</dbReference>
<dbReference type="GO" id="GO:0008410">
    <property type="term" value="F:CoA-transferase activity"/>
    <property type="evidence" value="ECO:0007669"/>
    <property type="project" value="TreeGrafter"/>
</dbReference>
<evidence type="ECO:0000313" key="3">
    <source>
        <dbReference type="EMBL" id="ONH46562.1"/>
    </source>
</evidence>
<dbReference type="InterPro" id="IPR050483">
    <property type="entry name" value="CoA-transferase_III_domain"/>
</dbReference>
<keyword evidence="1" id="KW-0808">Transferase</keyword>
<sequence length="397" mass="42022">MTAPLSGIKVIEIGTLIAAPFAARLMAEFGAEVIKIEAMGQGDPLRKWRKLHEGTSLWWYLQSRNKKSLALDLKSPEGLDLIKQLLGDADVLIENLRPGGLEKLGLGWDVLHALNPKLTLVRISGYGQTGPYRDRPGFGAIGEAMGGIRYTTGNPDSPPARVGVSLGDSLASLHGVIGALMSLLRVKTGQGDGQIVDVSLAESVFNLMESLVPEYDMLGHVRERSGGALPGIAPSNTYLTADGAYVVIAGNSDPIYKRLMHTIGRADLAEAPEFAHNDGRAAKSGVLDAAITHWTSSLPIEQVLSALEAAEVPAGRIYSVADIVSDPHYQAREMLLNAELPGGVSVKMPGIVPKLSETPGGVNWQGPTLGQHTDEILGSLGLAGADIQRLKTSGVVQ</sequence>
<evidence type="ECO:0000313" key="4">
    <source>
        <dbReference type="Proteomes" id="UP000188559"/>
    </source>
</evidence>
<organism evidence="3 4">
    <name type="scientific">Pseudomonas azotoformans</name>
    <dbReference type="NCBI Taxonomy" id="47878"/>
    <lineage>
        <taxon>Bacteria</taxon>
        <taxon>Pseudomonadati</taxon>
        <taxon>Pseudomonadota</taxon>
        <taxon>Gammaproteobacteria</taxon>
        <taxon>Pseudomonadales</taxon>
        <taxon>Pseudomonadaceae</taxon>
        <taxon>Pseudomonas</taxon>
    </lineage>
</organism>
<dbReference type="RefSeq" id="WP_071496826.1">
    <property type="nucleotide sequence ID" value="NZ_LT629702.1"/>
</dbReference>
<protein>
    <submittedName>
        <fullName evidence="3">Carnitine dehydratase</fullName>
    </submittedName>
</protein>
<evidence type="ECO:0000313" key="2">
    <source>
        <dbReference type="EMBL" id="ONH43019.1"/>
    </source>
</evidence>
<accession>A0A1V2JM81</accession>